<dbReference type="Proteomes" id="UP000215914">
    <property type="component" value="Chromosome 10"/>
</dbReference>
<dbReference type="EMBL" id="MNCJ02000325">
    <property type="protein sequence ID" value="KAF5786645.1"/>
    <property type="molecule type" value="Genomic_DNA"/>
</dbReference>
<evidence type="ECO:0000313" key="4">
    <source>
        <dbReference type="Proteomes" id="UP000215914"/>
    </source>
</evidence>
<dbReference type="EMBL" id="CM007899">
    <property type="protein sequence ID" value="OTG10928.1"/>
    <property type="molecule type" value="Genomic_DNA"/>
</dbReference>
<reference evidence="3" key="2">
    <citation type="submission" date="2017-02" db="EMBL/GenBank/DDBJ databases">
        <title>Sunflower complete genome.</title>
        <authorList>
            <person name="Langlade N."/>
            <person name="Munos S."/>
        </authorList>
    </citation>
    <scope>NUCLEOTIDE SEQUENCE [LARGE SCALE GENOMIC DNA]</scope>
    <source>
        <tissue evidence="3">Leaves</tissue>
    </source>
</reference>
<dbReference type="InParanoid" id="A0A251TIH0"/>
<dbReference type="AlphaFoldDB" id="A0A251TIH0"/>
<evidence type="ECO:0000313" key="2">
    <source>
        <dbReference type="EMBL" id="KAF5786645.1"/>
    </source>
</evidence>
<accession>A0A251TIH0</accession>
<reference evidence="2" key="3">
    <citation type="submission" date="2020-06" db="EMBL/GenBank/DDBJ databases">
        <title>Helianthus annuus Genome sequencing and assembly Release 2.</title>
        <authorList>
            <person name="Gouzy J."/>
            <person name="Langlade N."/>
            <person name="Munos S."/>
        </authorList>
    </citation>
    <scope>NUCLEOTIDE SEQUENCE</scope>
    <source>
        <tissue evidence="2">Leaves</tissue>
    </source>
</reference>
<keyword evidence="4" id="KW-1185">Reference proteome</keyword>
<evidence type="ECO:0000256" key="1">
    <source>
        <dbReference type="SAM" id="MobiDB-lite"/>
    </source>
</evidence>
<protein>
    <submittedName>
        <fullName evidence="3">Uncharacterized protein</fullName>
    </submittedName>
</protein>
<dbReference type="Gramene" id="mRNA:HanXRQr2_Chr10g0443451">
    <property type="protein sequence ID" value="CDS:HanXRQr2_Chr10g0443451.1"/>
    <property type="gene ID" value="HanXRQr2_Chr10g0443451"/>
</dbReference>
<organism evidence="3 4">
    <name type="scientific">Helianthus annuus</name>
    <name type="common">Common sunflower</name>
    <dbReference type="NCBI Taxonomy" id="4232"/>
    <lineage>
        <taxon>Eukaryota</taxon>
        <taxon>Viridiplantae</taxon>
        <taxon>Streptophyta</taxon>
        <taxon>Embryophyta</taxon>
        <taxon>Tracheophyta</taxon>
        <taxon>Spermatophyta</taxon>
        <taxon>Magnoliopsida</taxon>
        <taxon>eudicotyledons</taxon>
        <taxon>Gunneridae</taxon>
        <taxon>Pentapetalae</taxon>
        <taxon>asterids</taxon>
        <taxon>campanulids</taxon>
        <taxon>Asterales</taxon>
        <taxon>Asteraceae</taxon>
        <taxon>Asteroideae</taxon>
        <taxon>Heliantheae alliance</taxon>
        <taxon>Heliantheae</taxon>
        <taxon>Helianthus</taxon>
    </lineage>
</organism>
<evidence type="ECO:0000313" key="3">
    <source>
        <dbReference type="EMBL" id="OTG10928.1"/>
    </source>
</evidence>
<reference evidence="2 4" key="1">
    <citation type="journal article" date="2017" name="Nature">
        <title>The sunflower genome provides insights into oil metabolism, flowering and Asterid evolution.</title>
        <authorList>
            <person name="Badouin H."/>
            <person name="Gouzy J."/>
            <person name="Grassa C.J."/>
            <person name="Murat F."/>
            <person name="Staton S.E."/>
            <person name="Cottret L."/>
            <person name="Lelandais-Briere C."/>
            <person name="Owens G.L."/>
            <person name="Carrere S."/>
            <person name="Mayjonade B."/>
            <person name="Legrand L."/>
            <person name="Gill N."/>
            <person name="Kane N.C."/>
            <person name="Bowers J.E."/>
            <person name="Hubner S."/>
            <person name="Bellec A."/>
            <person name="Berard A."/>
            <person name="Berges H."/>
            <person name="Blanchet N."/>
            <person name="Boniface M.C."/>
            <person name="Brunel D."/>
            <person name="Catrice O."/>
            <person name="Chaidir N."/>
            <person name="Claudel C."/>
            <person name="Donnadieu C."/>
            <person name="Faraut T."/>
            <person name="Fievet G."/>
            <person name="Helmstetter N."/>
            <person name="King M."/>
            <person name="Knapp S.J."/>
            <person name="Lai Z."/>
            <person name="Le Paslier M.C."/>
            <person name="Lippi Y."/>
            <person name="Lorenzon L."/>
            <person name="Mandel J.R."/>
            <person name="Marage G."/>
            <person name="Marchand G."/>
            <person name="Marquand E."/>
            <person name="Bret-Mestries E."/>
            <person name="Morien E."/>
            <person name="Nambeesan S."/>
            <person name="Nguyen T."/>
            <person name="Pegot-Espagnet P."/>
            <person name="Pouilly N."/>
            <person name="Raftis F."/>
            <person name="Sallet E."/>
            <person name="Schiex T."/>
            <person name="Thomas J."/>
            <person name="Vandecasteele C."/>
            <person name="Vares D."/>
            <person name="Vear F."/>
            <person name="Vautrin S."/>
            <person name="Crespi M."/>
            <person name="Mangin B."/>
            <person name="Burke J.M."/>
            <person name="Salse J."/>
            <person name="Munos S."/>
            <person name="Vincourt P."/>
            <person name="Rieseberg L.H."/>
            <person name="Langlade N.B."/>
        </authorList>
    </citation>
    <scope>NUCLEOTIDE SEQUENCE [LARGE SCALE GENOMIC DNA]</scope>
    <source>
        <strain evidence="4">cv. SF193</strain>
        <tissue evidence="2">Leaves</tissue>
    </source>
</reference>
<name>A0A251TIH0_HELAN</name>
<feature type="region of interest" description="Disordered" evidence="1">
    <location>
        <begin position="49"/>
        <end position="75"/>
    </location>
</feature>
<gene>
    <name evidence="3" type="ORF">HannXRQ_Chr10g0293181</name>
    <name evidence="2" type="ORF">HanXRQr2_Chr10g0443451</name>
</gene>
<proteinExistence type="predicted"/>
<sequence>MSLTILMFPLKSKLPTFNLHLWIKLKLNHGRNNSQKPSRREGWKRFLIPSISPPHRNPAVISPSPGPNTTAIHHNDSSIRGASPLCDYISYFYEPSIANYY</sequence>